<dbReference type="GO" id="GO:0005634">
    <property type="term" value="C:nucleus"/>
    <property type="evidence" value="ECO:0000318"/>
    <property type="project" value="GO_Central"/>
</dbReference>
<dbReference type="GO" id="GO:0006281">
    <property type="term" value="P:DNA repair"/>
    <property type="evidence" value="ECO:0000318"/>
    <property type="project" value="GO_Central"/>
</dbReference>
<feature type="region of interest" description="Disordered" evidence="10">
    <location>
        <begin position="526"/>
        <end position="595"/>
    </location>
</feature>
<accession>A0A2K1J0R3</accession>
<dbReference type="EnsemblPlants" id="Pp3c18_11770V3.2">
    <property type="protein sequence ID" value="Pp3c18_11770V3.2"/>
    <property type="gene ID" value="Pp3c18_11770"/>
</dbReference>
<dbReference type="InterPro" id="IPR027417">
    <property type="entry name" value="P-loop_NTPase"/>
</dbReference>
<dbReference type="SUPFAM" id="SSF57850">
    <property type="entry name" value="RING/U-box"/>
    <property type="match status" value="1"/>
</dbReference>
<dbReference type="KEGG" id="ppp:112295312"/>
<keyword evidence="2" id="KW-0479">Metal-binding</keyword>
<keyword evidence="5" id="KW-0378">Hydrolase</keyword>
<keyword evidence="16" id="KW-1185">Reference proteome</keyword>
<evidence type="ECO:0008006" key="17">
    <source>
        <dbReference type="Google" id="ProtNLM"/>
    </source>
</evidence>
<dbReference type="Proteomes" id="UP000006727">
    <property type="component" value="Chromosome 18"/>
</dbReference>
<evidence type="ECO:0000259" key="11">
    <source>
        <dbReference type="PROSITE" id="PS50089"/>
    </source>
</evidence>
<feature type="domain" description="Helicase C-terminal" evidence="13">
    <location>
        <begin position="1063"/>
        <end position="1229"/>
    </location>
</feature>
<evidence type="ECO:0000256" key="8">
    <source>
        <dbReference type="ARBA" id="ARBA00022840"/>
    </source>
</evidence>
<evidence type="ECO:0000256" key="10">
    <source>
        <dbReference type="SAM" id="MobiDB-lite"/>
    </source>
</evidence>
<evidence type="ECO:0000256" key="7">
    <source>
        <dbReference type="ARBA" id="ARBA00022833"/>
    </source>
</evidence>
<feature type="compositionally biased region" description="Acidic residues" evidence="10">
    <location>
        <begin position="543"/>
        <end position="554"/>
    </location>
</feature>
<feature type="domain" description="RING-type" evidence="11">
    <location>
        <begin position="926"/>
        <end position="964"/>
    </location>
</feature>
<evidence type="ECO:0000313" key="16">
    <source>
        <dbReference type="Proteomes" id="UP000006727"/>
    </source>
</evidence>
<dbReference type="Gene3D" id="3.40.50.10810">
    <property type="entry name" value="Tandem AAA-ATPase domain"/>
    <property type="match status" value="3"/>
</dbReference>
<dbReference type="EnsemblPlants" id="Pp3c18_11770V3.1">
    <property type="protein sequence ID" value="Pp3c18_11770V3.1"/>
    <property type="gene ID" value="Pp3c18_11770"/>
</dbReference>
<dbReference type="GO" id="GO:0004386">
    <property type="term" value="F:helicase activity"/>
    <property type="evidence" value="ECO:0007669"/>
    <property type="project" value="UniProtKB-KW"/>
</dbReference>
<dbReference type="InterPro" id="IPR038718">
    <property type="entry name" value="SNF2-like_sf"/>
</dbReference>
<feature type="compositionally biased region" description="Basic and acidic residues" evidence="10">
    <location>
        <begin position="661"/>
        <end position="674"/>
    </location>
</feature>
<dbReference type="InterPro" id="IPR000330">
    <property type="entry name" value="SNF2_N"/>
</dbReference>
<dbReference type="GO" id="GO:0005524">
    <property type="term" value="F:ATP binding"/>
    <property type="evidence" value="ECO:0007669"/>
    <property type="project" value="UniProtKB-KW"/>
</dbReference>
<dbReference type="OMA" id="ASGFMSK"/>
<dbReference type="Gene3D" id="3.30.40.10">
    <property type="entry name" value="Zinc/RING finger domain, C3HC4 (zinc finger)"/>
    <property type="match status" value="1"/>
</dbReference>
<keyword evidence="8" id="KW-0067">ATP-binding</keyword>
<evidence type="ECO:0000256" key="1">
    <source>
        <dbReference type="ARBA" id="ARBA00008438"/>
    </source>
</evidence>
<sequence length="1234" mass="137657">MMADVEMEQGNLGEMVERFPWGFHMGEARLRGDFDSSELGQYDGAWELEEGPRDWMQVDVSDDEGVSQPVQDEADEPEVFIDDILSVIEEDSSSAAQNSIVDEGSDKTMLLLGPPVSQQEMEIAPHTPAVPEGHYDVDPAPSLYQTTPDLSWQHDLNGNGEAGLEDTSDEILSLDNIGRGTIWYFIEPTQDLDYERPQKNDGSVLVSNRTYLERLSPGVSRPSRSTSSSPVTMLDNSSRHEYVFENPFERKSMIPSTRELNFNGHPIVDLSSDDSDGVEEESELRELNSGLRRKRNLLSWGGGGMKRPRESIHRYYMQPSSHQYSEFPFSQIAKTAPEIYPSLHRTQTWDPSSKYSLQFGRLEASVTTPTSFRSIPGNESHKSMSVSRDTFSSSWISLATRTSSGEVSTSYDRRVLPGTMANSITGSINGTVIAAAVDPVKRSEELAIQAVVQAFSLGDEKEEATPDQDLLTMTLLKHQRIALAWMVNRESGSHEPCGGILADDQGLGKTISTISLILKNRAPVQKSGSSSVQSLRPEGSTVDLEDYEDEEEQASQERKLETRQCSSSPNENGSQQQLDDPRSSQSSNKGRPAAGTLVVCPTSVLRQWAQEIRDKVATKAGLSVLVYHGSNRIKDPQEIAKFDVVLSTYSIVSMEVPKQALPEERDEENRRNGSEYEFVPFTKPKKEKAKKGKVKGKGAGADGDTPDSGPLARVAWFRVVLDEAQSIKNYRTQVSRAAWGLRAKRRWCLSGTPIQNSVDDLFSYFRFLRYSPWDAYEKFQRDIKEPVGRNPSEGYKKLQAILKPVVLRRTKTSLLDGKPIVNLPPRIVKLQQAEFSLDERSFYENLEIESREQFQMYAAAGTVQNNYVNILWMLLRLRQACDHPMLVKKCAKGEAFQKTTIDAVRKLPLSLRSELIQCLEGGRTICHVCQDAPEDPVVSICAHVFCRQCISEQMNGDETCPSPKCKRSLNNSSLFTLSALKDLGVGGVENLGNEVKSIEPAVTEVEQTWNTSSKIDAMMNTLQALPKISVLVEDGKIVEGSKAELLLKSEALEIEQGETLGTGLREVSESIKIEKVDSTEKAIVFSQWTSMLDLLELPLKKSGLCYRRLDGTMSVVARDRAVSDFNTLPEVTVMIMSLKAASLGLNMVAASHVLLLDVWWNPTTEDQAIDRAHRIGQTRTVNVSRFTVKNTIEDRILALQERKRQIVASAFGENDGGEQKNRLTVEDLRYLFRV</sequence>
<evidence type="ECO:0000256" key="2">
    <source>
        <dbReference type="ARBA" id="ARBA00022723"/>
    </source>
</evidence>
<feature type="compositionally biased region" description="Polar residues" evidence="10">
    <location>
        <begin position="563"/>
        <end position="589"/>
    </location>
</feature>
<dbReference type="Pfam" id="PF00176">
    <property type="entry name" value="SNF2-rel_dom"/>
    <property type="match status" value="1"/>
</dbReference>
<comment type="similarity">
    <text evidence="1">Belongs to the SNF2/RAD54 helicase family. RAD16 subfamily.</text>
</comment>
<feature type="compositionally biased region" description="Basic residues" evidence="10">
    <location>
        <begin position="687"/>
        <end position="696"/>
    </location>
</feature>
<dbReference type="PROSITE" id="PS51192">
    <property type="entry name" value="HELICASE_ATP_BIND_1"/>
    <property type="match status" value="1"/>
</dbReference>
<evidence type="ECO:0000256" key="3">
    <source>
        <dbReference type="ARBA" id="ARBA00022741"/>
    </source>
</evidence>
<dbReference type="InterPro" id="IPR049730">
    <property type="entry name" value="SNF2/RAD54-like_C"/>
</dbReference>
<dbReference type="InterPro" id="IPR050628">
    <property type="entry name" value="SNF2_RAD54_helicase_TF"/>
</dbReference>
<feature type="region of interest" description="Disordered" evidence="10">
    <location>
        <begin position="660"/>
        <end position="682"/>
    </location>
</feature>
<dbReference type="FunFam" id="3.40.50.10810:FF:000068">
    <property type="entry name" value="SNF2 domain-containing protein / helicase domain-containing protein / zinc finger protein-like protein"/>
    <property type="match status" value="1"/>
</dbReference>
<protein>
    <recommendedName>
        <fullName evidence="17">SNF2 family DNA-dependent ATPase</fullName>
    </recommendedName>
</protein>
<reference evidence="14 16" key="2">
    <citation type="journal article" date="2018" name="Plant J.">
        <title>The Physcomitrella patens chromosome-scale assembly reveals moss genome structure and evolution.</title>
        <authorList>
            <person name="Lang D."/>
            <person name="Ullrich K.K."/>
            <person name="Murat F."/>
            <person name="Fuchs J."/>
            <person name="Jenkins J."/>
            <person name="Haas F.B."/>
            <person name="Piednoel M."/>
            <person name="Gundlach H."/>
            <person name="Van Bel M."/>
            <person name="Meyberg R."/>
            <person name="Vives C."/>
            <person name="Morata J."/>
            <person name="Symeonidi A."/>
            <person name="Hiss M."/>
            <person name="Muchero W."/>
            <person name="Kamisugi Y."/>
            <person name="Saleh O."/>
            <person name="Blanc G."/>
            <person name="Decker E.L."/>
            <person name="van Gessel N."/>
            <person name="Grimwood J."/>
            <person name="Hayes R.D."/>
            <person name="Graham S.W."/>
            <person name="Gunter L.E."/>
            <person name="McDaniel S.F."/>
            <person name="Hoernstein S.N.W."/>
            <person name="Larsson A."/>
            <person name="Li F.W."/>
            <person name="Perroud P.F."/>
            <person name="Phillips J."/>
            <person name="Ranjan P."/>
            <person name="Rokshar D.S."/>
            <person name="Rothfels C.J."/>
            <person name="Schneider L."/>
            <person name="Shu S."/>
            <person name="Stevenson D.W."/>
            <person name="Thummler F."/>
            <person name="Tillich M."/>
            <person name="Villarreal Aguilar J.C."/>
            <person name="Widiez T."/>
            <person name="Wong G.K."/>
            <person name="Wymore A."/>
            <person name="Zhang Y."/>
            <person name="Zimmer A.D."/>
            <person name="Quatrano R.S."/>
            <person name="Mayer K.F.X."/>
            <person name="Goodstein D."/>
            <person name="Casacuberta J.M."/>
            <person name="Vandepoele K."/>
            <person name="Reski R."/>
            <person name="Cuming A.C."/>
            <person name="Tuskan G.A."/>
            <person name="Maumus F."/>
            <person name="Salse J."/>
            <person name="Schmutz J."/>
            <person name="Rensing S.A."/>
        </authorList>
    </citation>
    <scope>NUCLEOTIDE SEQUENCE [LARGE SCALE GENOMIC DNA]</scope>
    <source>
        <strain evidence="15 16">cv. Gransden 2004</strain>
    </source>
</reference>
<dbReference type="FunCoup" id="A0A2K1J0R3">
    <property type="interactions" value="2070"/>
</dbReference>
<dbReference type="PROSITE" id="PS00518">
    <property type="entry name" value="ZF_RING_1"/>
    <property type="match status" value="1"/>
</dbReference>
<keyword evidence="4 9" id="KW-0863">Zinc-finger</keyword>
<organism evidence="14">
    <name type="scientific">Physcomitrium patens</name>
    <name type="common">Spreading-leaved earth moss</name>
    <name type="synonym">Physcomitrella patens</name>
    <dbReference type="NCBI Taxonomy" id="3218"/>
    <lineage>
        <taxon>Eukaryota</taxon>
        <taxon>Viridiplantae</taxon>
        <taxon>Streptophyta</taxon>
        <taxon>Embryophyta</taxon>
        <taxon>Bryophyta</taxon>
        <taxon>Bryophytina</taxon>
        <taxon>Bryopsida</taxon>
        <taxon>Funariidae</taxon>
        <taxon>Funariales</taxon>
        <taxon>Funariaceae</taxon>
        <taxon>Physcomitrium</taxon>
    </lineage>
</organism>
<dbReference type="EMBL" id="ABEU02000018">
    <property type="protein sequence ID" value="PNR35113.1"/>
    <property type="molecule type" value="Genomic_DNA"/>
</dbReference>
<dbReference type="PROSITE" id="PS51194">
    <property type="entry name" value="HELICASE_CTER"/>
    <property type="match status" value="1"/>
</dbReference>
<feature type="region of interest" description="Disordered" evidence="10">
    <location>
        <begin position="687"/>
        <end position="706"/>
    </location>
</feature>
<dbReference type="InterPro" id="IPR014001">
    <property type="entry name" value="Helicase_ATP-bd"/>
</dbReference>
<dbReference type="InterPro" id="IPR001841">
    <property type="entry name" value="Znf_RING"/>
</dbReference>
<dbReference type="InterPro" id="IPR001650">
    <property type="entry name" value="Helicase_C-like"/>
</dbReference>
<dbReference type="GeneID" id="112295312"/>
<dbReference type="GO" id="GO:0008270">
    <property type="term" value="F:zinc ion binding"/>
    <property type="evidence" value="ECO:0007669"/>
    <property type="project" value="UniProtKB-KW"/>
</dbReference>
<evidence type="ECO:0000259" key="13">
    <source>
        <dbReference type="PROSITE" id="PS51194"/>
    </source>
</evidence>
<dbReference type="SMART" id="SM00487">
    <property type="entry name" value="DEXDc"/>
    <property type="match status" value="1"/>
</dbReference>
<dbReference type="CDD" id="cd18008">
    <property type="entry name" value="DEXDc_SHPRH-like"/>
    <property type="match status" value="1"/>
</dbReference>
<evidence type="ECO:0000256" key="4">
    <source>
        <dbReference type="ARBA" id="ARBA00022771"/>
    </source>
</evidence>
<dbReference type="PROSITE" id="PS50089">
    <property type="entry name" value="ZF_RING_2"/>
    <property type="match status" value="1"/>
</dbReference>
<dbReference type="PANTHER" id="PTHR45626:SF16">
    <property type="entry name" value="ATP-DEPENDENT HELICASE ULS1"/>
    <property type="match status" value="1"/>
</dbReference>
<evidence type="ECO:0000259" key="12">
    <source>
        <dbReference type="PROSITE" id="PS51192"/>
    </source>
</evidence>
<evidence type="ECO:0000256" key="6">
    <source>
        <dbReference type="ARBA" id="ARBA00022806"/>
    </source>
</evidence>
<keyword evidence="7" id="KW-0862">Zinc</keyword>
<keyword evidence="3" id="KW-0547">Nucleotide-binding</keyword>
<dbReference type="STRING" id="3218.A0A2K1J0R3"/>
<dbReference type="RefSeq" id="XP_024402468.1">
    <property type="nucleotide sequence ID" value="XM_024546700.2"/>
</dbReference>
<feature type="compositionally biased region" description="Low complexity" evidence="10">
    <location>
        <begin position="219"/>
        <end position="232"/>
    </location>
</feature>
<dbReference type="InterPro" id="IPR013083">
    <property type="entry name" value="Znf_RING/FYVE/PHD"/>
</dbReference>
<evidence type="ECO:0000256" key="9">
    <source>
        <dbReference type="PROSITE-ProRule" id="PRU00175"/>
    </source>
</evidence>
<dbReference type="AlphaFoldDB" id="A0A2K1J0R3"/>
<dbReference type="PANTHER" id="PTHR45626">
    <property type="entry name" value="TRANSCRIPTION TERMINATION FACTOR 2-RELATED"/>
    <property type="match status" value="1"/>
</dbReference>
<evidence type="ECO:0000313" key="14">
    <source>
        <dbReference type="EMBL" id="PNR35113.1"/>
    </source>
</evidence>
<dbReference type="GO" id="GO:0016787">
    <property type="term" value="F:hydrolase activity"/>
    <property type="evidence" value="ECO:0007669"/>
    <property type="project" value="UniProtKB-KW"/>
</dbReference>
<reference evidence="14 16" key="1">
    <citation type="journal article" date="2008" name="Science">
        <title>The Physcomitrella genome reveals evolutionary insights into the conquest of land by plants.</title>
        <authorList>
            <person name="Rensing S."/>
            <person name="Lang D."/>
            <person name="Zimmer A."/>
            <person name="Terry A."/>
            <person name="Salamov A."/>
            <person name="Shapiro H."/>
            <person name="Nishiyama T."/>
            <person name="Perroud P.-F."/>
            <person name="Lindquist E."/>
            <person name="Kamisugi Y."/>
            <person name="Tanahashi T."/>
            <person name="Sakakibara K."/>
            <person name="Fujita T."/>
            <person name="Oishi K."/>
            <person name="Shin-I T."/>
            <person name="Kuroki Y."/>
            <person name="Toyoda A."/>
            <person name="Suzuki Y."/>
            <person name="Hashimoto A."/>
            <person name="Yamaguchi K."/>
            <person name="Sugano A."/>
            <person name="Kohara Y."/>
            <person name="Fujiyama A."/>
            <person name="Anterola A."/>
            <person name="Aoki S."/>
            <person name="Ashton N."/>
            <person name="Barbazuk W.B."/>
            <person name="Barker E."/>
            <person name="Bennetzen J."/>
            <person name="Bezanilla M."/>
            <person name="Blankenship R."/>
            <person name="Cho S.H."/>
            <person name="Dutcher S."/>
            <person name="Estelle M."/>
            <person name="Fawcett J.A."/>
            <person name="Gundlach H."/>
            <person name="Hanada K."/>
            <person name="Heyl A."/>
            <person name="Hicks K.A."/>
            <person name="Hugh J."/>
            <person name="Lohr M."/>
            <person name="Mayer K."/>
            <person name="Melkozernov A."/>
            <person name="Murata T."/>
            <person name="Nelson D."/>
            <person name="Pils B."/>
            <person name="Prigge M."/>
            <person name="Reiss B."/>
            <person name="Renner T."/>
            <person name="Rombauts S."/>
            <person name="Rushton P."/>
            <person name="Sanderfoot A."/>
            <person name="Schween G."/>
            <person name="Shiu S.-H."/>
            <person name="Stueber K."/>
            <person name="Theodoulou F.L."/>
            <person name="Tu H."/>
            <person name="Van de Peer Y."/>
            <person name="Verrier P.J."/>
            <person name="Waters E."/>
            <person name="Wood A."/>
            <person name="Yang L."/>
            <person name="Cove D."/>
            <person name="Cuming A."/>
            <person name="Hasebe M."/>
            <person name="Lucas S."/>
            <person name="Mishler D.B."/>
            <person name="Reski R."/>
            <person name="Grigoriev I."/>
            <person name="Quatrano R.S."/>
            <person name="Boore J.L."/>
        </authorList>
    </citation>
    <scope>NUCLEOTIDE SEQUENCE [LARGE SCALE GENOMIC DNA]</scope>
    <source>
        <strain evidence="15 16">cv. Gransden 2004</strain>
    </source>
</reference>
<dbReference type="Gramene" id="Pp3c18_11770V3.1">
    <property type="protein sequence ID" value="Pp3c18_11770V3.1"/>
    <property type="gene ID" value="Pp3c18_11770"/>
</dbReference>
<reference evidence="15" key="3">
    <citation type="submission" date="2020-12" db="UniProtKB">
        <authorList>
            <consortium name="EnsemblPlants"/>
        </authorList>
    </citation>
    <scope>IDENTIFICATION</scope>
</reference>
<name>A0A2K1J0R3_PHYPA</name>
<dbReference type="InterPro" id="IPR017907">
    <property type="entry name" value="Znf_RING_CS"/>
</dbReference>
<dbReference type="Gramene" id="Pp3c18_11770V3.2">
    <property type="protein sequence ID" value="Pp3c18_11770V3.2"/>
    <property type="gene ID" value="Pp3c18_11770"/>
</dbReference>
<keyword evidence="6" id="KW-0347">Helicase</keyword>
<dbReference type="PaxDb" id="3218-PP1S3_639V6.1"/>
<feature type="region of interest" description="Disordered" evidence="10">
    <location>
        <begin position="215"/>
        <end position="234"/>
    </location>
</feature>
<evidence type="ECO:0000256" key="5">
    <source>
        <dbReference type="ARBA" id="ARBA00022801"/>
    </source>
</evidence>
<evidence type="ECO:0000313" key="15">
    <source>
        <dbReference type="EnsemblPlants" id="Pp3c18_11770V3.1"/>
    </source>
</evidence>
<dbReference type="OrthoDB" id="448448at2759"/>
<dbReference type="SMART" id="SM00490">
    <property type="entry name" value="HELICc"/>
    <property type="match status" value="1"/>
</dbReference>
<proteinExistence type="inferred from homology"/>
<dbReference type="CDD" id="cd18793">
    <property type="entry name" value="SF2_C_SNF"/>
    <property type="match status" value="1"/>
</dbReference>
<dbReference type="SUPFAM" id="SSF52540">
    <property type="entry name" value="P-loop containing nucleoside triphosphate hydrolases"/>
    <property type="match status" value="2"/>
</dbReference>
<dbReference type="Gene3D" id="3.40.50.300">
    <property type="entry name" value="P-loop containing nucleotide triphosphate hydrolases"/>
    <property type="match status" value="1"/>
</dbReference>
<feature type="domain" description="Helicase ATP-binding" evidence="12">
    <location>
        <begin position="490"/>
        <end position="771"/>
    </location>
</feature>
<gene>
    <name evidence="15" type="primary">LOC112295312</name>
    <name evidence="14" type="ORF">PHYPA_023012</name>
</gene>
<dbReference type="Pfam" id="PF13923">
    <property type="entry name" value="zf-C3HC4_2"/>
    <property type="match status" value="1"/>
</dbReference>
<dbReference type="GO" id="GO:0008094">
    <property type="term" value="F:ATP-dependent activity, acting on DNA"/>
    <property type="evidence" value="ECO:0000318"/>
    <property type="project" value="GO_Central"/>
</dbReference>
<dbReference type="Pfam" id="PF00271">
    <property type="entry name" value="Helicase_C"/>
    <property type="match status" value="1"/>
</dbReference>